<accession>A0A8J4BBC6</accession>
<evidence type="ECO:0000256" key="1">
    <source>
        <dbReference type="SAM" id="MobiDB-lite"/>
    </source>
</evidence>
<feature type="region of interest" description="Disordered" evidence="1">
    <location>
        <begin position="1"/>
        <end position="48"/>
    </location>
</feature>
<sequence length="141" mass="14329">QRNPRISGRRLDRSADGAKSGRGPSQEVWTVNDNKEHRRTAKDLTGKERQPVCIVAADAGAAAAAAPGGGDGGYFSRPDGTDGVIGADLLVTARVGSLNGSDDSGGGAFGVAGGGDRSIPVISECDPWVNQSGSDPWVCHG</sequence>
<protein>
    <submittedName>
        <fullName evidence="2">Uncharacterized protein</fullName>
    </submittedName>
</protein>
<reference evidence="2" key="1">
    <citation type="journal article" date="2021" name="Proc. Natl. Acad. Sci. U.S.A.">
        <title>Three genomes in the algal genus Volvox reveal the fate of a haploid sex-determining region after a transition to homothallism.</title>
        <authorList>
            <person name="Yamamoto K."/>
            <person name="Hamaji T."/>
            <person name="Kawai-Toyooka H."/>
            <person name="Matsuzaki R."/>
            <person name="Takahashi F."/>
            <person name="Nishimura Y."/>
            <person name="Kawachi M."/>
            <person name="Noguchi H."/>
            <person name="Minakuchi Y."/>
            <person name="Umen J.G."/>
            <person name="Toyoda A."/>
            <person name="Nozaki H."/>
        </authorList>
    </citation>
    <scope>NUCLEOTIDE SEQUENCE</scope>
    <source>
        <strain evidence="2">NIES-3780</strain>
    </source>
</reference>
<feature type="non-terminal residue" evidence="2">
    <location>
        <position position="141"/>
    </location>
</feature>
<dbReference type="Proteomes" id="UP000747399">
    <property type="component" value="Unassembled WGS sequence"/>
</dbReference>
<evidence type="ECO:0000313" key="2">
    <source>
        <dbReference type="EMBL" id="GIL58029.1"/>
    </source>
</evidence>
<keyword evidence="3" id="KW-1185">Reference proteome</keyword>
<proteinExistence type="predicted"/>
<feature type="non-terminal residue" evidence="2">
    <location>
        <position position="1"/>
    </location>
</feature>
<feature type="compositionally biased region" description="Basic and acidic residues" evidence="1">
    <location>
        <begin position="33"/>
        <end position="48"/>
    </location>
</feature>
<name>A0A8J4BBC6_9CHLO</name>
<gene>
    <name evidence="2" type="ORF">Vafri_13227</name>
</gene>
<dbReference type="AlphaFoldDB" id="A0A8J4BBC6"/>
<comment type="caution">
    <text evidence="2">The sequence shown here is derived from an EMBL/GenBank/DDBJ whole genome shotgun (WGS) entry which is preliminary data.</text>
</comment>
<organism evidence="2 3">
    <name type="scientific">Volvox africanus</name>
    <dbReference type="NCBI Taxonomy" id="51714"/>
    <lineage>
        <taxon>Eukaryota</taxon>
        <taxon>Viridiplantae</taxon>
        <taxon>Chlorophyta</taxon>
        <taxon>core chlorophytes</taxon>
        <taxon>Chlorophyceae</taxon>
        <taxon>CS clade</taxon>
        <taxon>Chlamydomonadales</taxon>
        <taxon>Volvocaceae</taxon>
        <taxon>Volvox</taxon>
    </lineage>
</organism>
<dbReference type="EMBL" id="BNCO01000029">
    <property type="protein sequence ID" value="GIL58029.1"/>
    <property type="molecule type" value="Genomic_DNA"/>
</dbReference>
<evidence type="ECO:0000313" key="3">
    <source>
        <dbReference type="Proteomes" id="UP000747399"/>
    </source>
</evidence>